<accession>A0A2T8I9J9</accession>
<evidence type="ECO:0000313" key="1">
    <source>
        <dbReference type="EMBL" id="PVH34340.1"/>
    </source>
</evidence>
<protein>
    <submittedName>
        <fullName evidence="1">Uncharacterized protein</fullName>
    </submittedName>
</protein>
<reference evidence="1" key="1">
    <citation type="submission" date="2018-04" db="EMBL/GenBank/DDBJ databases">
        <title>WGS assembly of Panicum hallii.</title>
        <authorList>
            <person name="Lovell J."/>
            <person name="Jenkins J."/>
            <person name="Lowry D."/>
            <person name="Mamidi S."/>
            <person name="Sreedasyam A."/>
            <person name="Weng X."/>
            <person name="Barry K."/>
            <person name="Bonette J."/>
            <person name="Campitelli B."/>
            <person name="Daum C."/>
            <person name="Gordon S."/>
            <person name="Gould B."/>
            <person name="Lipzen A."/>
            <person name="Macqueen A."/>
            <person name="Palacio-Mejia J."/>
            <person name="Plott C."/>
            <person name="Shakirov E."/>
            <person name="Shu S."/>
            <person name="Yoshinaga Y."/>
            <person name="Zane M."/>
            <person name="Rokhsar D."/>
            <person name="Grimwood J."/>
            <person name="Schmutz J."/>
            <person name="Juenger T."/>
        </authorList>
    </citation>
    <scope>NUCLEOTIDE SEQUENCE [LARGE SCALE GENOMIC DNA]</scope>
    <source>
        <strain evidence="1">FIL2</strain>
    </source>
</reference>
<dbReference type="Gramene" id="PVH34340">
    <property type="protein sequence ID" value="PVH34340"/>
    <property type="gene ID" value="PAHAL_8G199400"/>
</dbReference>
<proteinExistence type="predicted"/>
<gene>
    <name evidence="1" type="ORF">PAHAL_8G199400</name>
</gene>
<dbReference type="Proteomes" id="UP000243499">
    <property type="component" value="Chromosome 8"/>
</dbReference>
<name>A0A2T8I9J9_9POAL</name>
<dbReference type="AlphaFoldDB" id="A0A2T8I9J9"/>
<organism evidence="1">
    <name type="scientific">Panicum hallii</name>
    <dbReference type="NCBI Taxonomy" id="206008"/>
    <lineage>
        <taxon>Eukaryota</taxon>
        <taxon>Viridiplantae</taxon>
        <taxon>Streptophyta</taxon>
        <taxon>Embryophyta</taxon>
        <taxon>Tracheophyta</taxon>
        <taxon>Spermatophyta</taxon>
        <taxon>Magnoliopsida</taxon>
        <taxon>Liliopsida</taxon>
        <taxon>Poales</taxon>
        <taxon>Poaceae</taxon>
        <taxon>PACMAD clade</taxon>
        <taxon>Panicoideae</taxon>
        <taxon>Panicodae</taxon>
        <taxon>Paniceae</taxon>
        <taxon>Panicinae</taxon>
        <taxon>Panicum</taxon>
        <taxon>Panicum sect. Panicum</taxon>
    </lineage>
</organism>
<sequence>MIDCSCNLNTRDMMLCCGSGAPPIIPGLLLSSETKFTEGGYGMVYKLQRPADFVISRKPNLLITLCSGVLLPLQIWCIYWQENEETLIL</sequence>
<dbReference type="EMBL" id="CM008053">
    <property type="protein sequence ID" value="PVH34340.1"/>
    <property type="molecule type" value="Genomic_DNA"/>
</dbReference>